<evidence type="ECO:0000313" key="6">
    <source>
        <dbReference type="Proteomes" id="UP001597344"/>
    </source>
</evidence>
<dbReference type="RefSeq" id="WP_378321139.1">
    <property type="nucleotide sequence ID" value="NZ_JBHUHY010000015.1"/>
</dbReference>
<dbReference type="SUPFAM" id="SSF46785">
    <property type="entry name" value="Winged helix' DNA-binding domain"/>
    <property type="match status" value="1"/>
</dbReference>
<keyword evidence="2" id="KW-0238">DNA-binding</keyword>
<dbReference type="EMBL" id="JBHUHY010000015">
    <property type="protein sequence ID" value="MFD2187869.1"/>
    <property type="molecule type" value="Genomic_DNA"/>
</dbReference>
<dbReference type="Proteomes" id="UP001597344">
    <property type="component" value="Unassembled WGS sequence"/>
</dbReference>
<accession>A0ABW5AXW9</accession>
<evidence type="ECO:0000259" key="4">
    <source>
        <dbReference type="PROSITE" id="PS51118"/>
    </source>
</evidence>
<protein>
    <submittedName>
        <fullName evidence="5">Winged helix-turn-helix transcriptional regulator</fullName>
    </submittedName>
</protein>
<comment type="caution">
    <text evidence="5">The sequence shown here is derived from an EMBL/GenBank/DDBJ whole genome shotgun (WGS) entry which is preliminary data.</text>
</comment>
<feature type="domain" description="HTH hxlR-type" evidence="4">
    <location>
        <begin position="11"/>
        <end position="109"/>
    </location>
</feature>
<keyword evidence="1" id="KW-0805">Transcription regulation</keyword>
<organism evidence="5 6">
    <name type="scientific">Aquimarina celericrescens</name>
    <dbReference type="NCBI Taxonomy" id="1964542"/>
    <lineage>
        <taxon>Bacteria</taxon>
        <taxon>Pseudomonadati</taxon>
        <taxon>Bacteroidota</taxon>
        <taxon>Flavobacteriia</taxon>
        <taxon>Flavobacteriales</taxon>
        <taxon>Flavobacteriaceae</taxon>
        <taxon>Aquimarina</taxon>
    </lineage>
</organism>
<keyword evidence="6" id="KW-1185">Reference proteome</keyword>
<sequence>MLEYKDKHYYCPVELTMDLVGGKWKGVIIWYLKDSTMRYNELKKKITTISEKVLIKELRSLESDGIVSRKVYPEVPPKVEYSLTPYGKTLIPIFELISKWGNKHVELYGTLKE</sequence>
<evidence type="ECO:0000256" key="1">
    <source>
        <dbReference type="ARBA" id="ARBA00023015"/>
    </source>
</evidence>
<evidence type="ECO:0000256" key="3">
    <source>
        <dbReference type="ARBA" id="ARBA00023163"/>
    </source>
</evidence>
<evidence type="ECO:0000313" key="5">
    <source>
        <dbReference type="EMBL" id="MFD2187869.1"/>
    </source>
</evidence>
<keyword evidence="3" id="KW-0804">Transcription</keyword>
<dbReference type="PROSITE" id="PS51118">
    <property type="entry name" value="HTH_HXLR"/>
    <property type="match status" value="1"/>
</dbReference>
<dbReference type="Pfam" id="PF01638">
    <property type="entry name" value="HxlR"/>
    <property type="match status" value="1"/>
</dbReference>
<dbReference type="Gene3D" id="1.10.10.10">
    <property type="entry name" value="Winged helix-like DNA-binding domain superfamily/Winged helix DNA-binding domain"/>
    <property type="match status" value="1"/>
</dbReference>
<proteinExistence type="predicted"/>
<reference evidence="6" key="1">
    <citation type="journal article" date="2019" name="Int. J. Syst. Evol. Microbiol.">
        <title>The Global Catalogue of Microorganisms (GCM) 10K type strain sequencing project: providing services to taxonomists for standard genome sequencing and annotation.</title>
        <authorList>
            <consortium name="The Broad Institute Genomics Platform"/>
            <consortium name="The Broad Institute Genome Sequencing Center for Infectious Disease"/>
            <person name="Wu L."/>
            <person name="Ma J."/>
        </authorList>
    </citation>
    <scope>NUCLEOTIDE SEQUENCE [LARGE SCALE GENOMIC DNA]</scope>
    <source>
        <strain evidence="6">DT92</strain>
    </source>
</reference>
<dbReference type="InterPro" id="IPR036388">
    <property type="entry name" value="WH-like_DNA-bd_sf"/>
</dbReference>
<dbReference type="InterPro" id="IPR036390">
    <property type="entry name" value="WH_DNA-bd_sf"/>
</dbReference>
<dbReference type="PANTHER" id="PTHR33204">
    <property type="entry name" value="TRANSCRIPTIONAL REGULATOR, MARR FAMILY"/>
    <property type="match status" value="1"/>
</dbReference>
<evidence type="ECO:0000256" key="2">
    <source>
        <dbReference type="ARBA" id="ARBA00023125"/>
    </source>
</evidence>
<gene>
    <name evidence="5" type="ORF">ACFSJT_13785</name>
</gene>
<dbReference type="PANTHER" id="PTHR33204:SF29">
    <property type="entry name" value="TRANSCRIPTIONAL REGULATOR"/>
    <property type="match status" value="1"/>
</dbReference>
<dbReference type="InterPro" id="IPR002577">
    <property type="entry name" value="HTH_HxlR"/>
</dbReference>
<name>A0ABW5AXW9_9FLAO</name>